<evidence type="ECO:0000313" key="6">
    <source>
        <dbReference type="Ensembl" id="ENSNMLP00000001358.1"/>
    </source>
</evidence>
<dbReference type="GO" id="GO:0005634">
    <property type="term" value="C:nucleus"/>
    <property type="evidence" value="ECO:0007669"/>
    <property type="project" value="TreeGrafter"/>
</dbReference>
<feature type="region of interest" description="Disordered" evidence="4">
    <location>
        <begin position="132"/>
        <end position="180"/>
    </location>
</feature>
<keyword evidence="2" id="KW-0804">Transcription</keyword>
<dbReference type="GO" id="GO:0000976">
    <property type="term" value="F:transcription cis-regulatory region binding"/>
    <property type="evidence" value="ECO:0007669"/>
    <property type="project" value="TreeGrafter"/>
</dbReference>
<dbReference type="PROSITE" id="PS51011">
    <property type="entry name" value="ARID"/>
    <property type="match status" value="1"/>
</dbReference>
<feature type="compositionally biased region" description="Basic and acidic residues" evidence="4">
    <location>
        <begin position="153"/>
        <end position="175"/>
    </location>
</feature>
<dbReference type="PANTHER" id="PTHR13964:SF25">
    <property type="entry name" value="AT-RICH INTERACTIVE DOMAIN-CONTAINING PROTEIN 5A"/>
    <property type="match status" value="1"/>
</dbReference>
<dbReference type="Gene3D" id="1.10.150.60">
    <property type="entry name" value="ARID DNA-binding domain"/>
    <property type="match status" value="1"/>
</dbReference>
<dbReference type="SMART" id="SM00501">
    <property type="entry name" value="BRIGHT"/>
    <property type="match status" value="1"/>
</dbReference>
<evidence type="ECO:0000256" key="2">
    <source>
        <dbReference type="ARBA" id="ARBA00023163"/>
    </source>
</evidence>
<dbReference type="SMART" id="SM01014">
    <property type="entry name" value="ARID"/>
    <property type="match status" value="1"/>
</dbReference>
<proteinExistence type="predicted"/>
<feature type="compositionally biased region" description="Low complexity" evidence="4">
    <location>
        <begin position="269"/>
        <end position="298"/>
    </location>
</feature>
<feature type="compositionally biased region" description="Polar residues" evidence="4">
    <location>
        <begin position="251"/>
        <end position="263"/>
    </location>
</feature>
<protein>
    <submittedName>
        <fullName evidence="6">AT rich interactive domain 5A (MRF1-like)</fullName>
    </submittedName>
</protein>
<sequence>MFHFFMHNHKQSLLLYKLCTVPSPYFGSHLFQTPVSVIEIPDSSNECEEKPGAQTEEKSFISGLHSYMRVRGTPIERIPHLGFKQSQFNFYRVTTKRLWKRVYDELGGSPGSTSAATCTRKHYERLVLPYERHIKGEEDKPLPPTKPRKPYKRNADGKGDNSEGKKKRGYCDRNTDSQSNDLVLHSLPSMWTVPSDKLDGSKQNSDLRVYDLSHVLPVPTSHWTPHVAVGTGAGISPLEKKKRTAQASLNLGLSPQGEGNQRPSVILCPSPGQASSDGSPQPQSSSSSRSPSPQSVSSEDISVNRQDKPLSGLKSQLNHSNVKRICPDERKSHVSQENAKEKTGISSQPGTKDSAKDRITNWRPLYKGTHFTPFHSSSFPVKNDLAPASTSSFTKVVPKTVQLLRPAPIHLGYKIHQMCQVQDDSLTKKLSNTSQRIYQTEKWESSRSRLSKAPLSQHSLVHNLPPSSVGSRCDKSGRDTRFHSFHPALFPNRMRLPHTQLMYRHVPVSPGHPAVFGPIAYPYSYPMPHPGYTHVMPVYQHKH</sequence>
<dbReference type="InterPro" id="IPR036431">
    <property type="entry name" value="ARID_dom_sf"/>
</dbReference>
<dbReference type="PANTHER" id="PTHR13964">
    <property type="entry name" value="RBP-RELATED"/>
    <property type="match status" value="1"/>
</dbReference>
<accession>A0A8C6WEG5</accession>
<evidence type="ECO:0000313" key="7">
    <source>
        <dbReference type="Proteomes" id="UP000694523"/>
    </source>
</evidence>
<evidence type="ECO:0000256" key="4">
    <source>
        <dbReference type="SAM" id="MobiDB-lite"/>
    </source>
</evidence>
<feature type="compositionally biased region" description="Basic and acidic residues" evidence="4">
    <location>
        <begin position="325"/>
        <end position="343"/>
    </location>
</feature>
<dbReference type="GO" id="GO:0006357">
    <property type="term" value="P:regulation of transcription by RNA polymerase II"/>
    <property type="evidence" value="ECO:0007669"/>
    <property type="project" value="TreeGrafter"/>
</dbReference>
<dbReference type="Pfam" id="PF01388">
    <property type="entry name" value="ARID"/>
    <property type="match status" value="1"/>
</dbReference>
<evidence type="ECO:0000256" key="1">
    <source>
        <dbReference type="ARBA" id="ARBA00023015"/>
    </source>
</evidence>
<reference evidence="6" key="2">
    <citation type="submission" date="2025-09" db="UniProtKB">
        <authorList>
            <consortium name="Ensembl"/>
        </authorList>
    </citation>
    <scope>IDENTIFICATION</scope>
</reference>
<evidence type="ECO:0000256" key="3">
    <source>
        <dbReference type="ARBA" id="ARBA00023242"/>
    </source>
</evidence>
<dbReference type="InterPro" id="IPR001606">
    <property type="entry name" value="ARID_dom"/>
</dbReference>
<name>A0A8C6WEG5_9GOBI</name>
<feature type="region of interest" description="Disordered" evidence="4">
    <location>
        <begin position="251"/>
        <end position="356"/>
    </location>
</feature>
<dbReference type="Proteomes" id="UP000694523">
    <property type="component" value="Unplaced"/>
</dbReference>
<organism evidence="6 7">
    <name type="scientific">Neogobius melanostomus</name>
    <name type="common">round goby</name>
    <dbReference type="NCBI Taxonomy" id="47308"/>
    <lineage>
        <taxon>Eukaryota</taxon>
        <taxon>Metazoa</taxon>
        <taxon>Chordata</taxon>
        <taxon>Craniata</taxon>
        <taxon>Vertebrata</taxon>
        <taxon>Euteleostomi</taxon>
        <taxon>Actinopterygii</taxon>
        <taxon>Neopterygii</taxon>
        <taxon>Teleostei</taxon>
        <taxon>Neoteleostei</taxon>
        <taxon>Acanthomorphata</taxon>
        <taxon>Gobiaria</taxon>
        <taxon>Gobiiformes</taxon>
        <taxon>Gobioidei</taxon>
        <taxon>Gobiidae</taxon>
        <taxon>Benthophilinae</taxon>
        <taxon>Neogobiini</taxon>
        <taxon>Neogobius</taxon>
    </lineage>
</organism>
<dbReference type="AlphaFoldDB" id="A0A8C6WEG5"/>
<dbReference type="Ensembl" id="ENSNMLT00000001565.1">
    <property type="protein sequence ID" value="ENSNMLP00000001358.1"/>
    <property type="gene ID" value="ENSNMLG00000001045.1"/>
</dbReference>
<feature type="domain" description="ARID" evidence="5">
    <location>
        <begin position="40"/>
        <end position="135"/>
    </location>
</feature>
<dbReference type="SUPFAM" id="SSF46774">
    <property type="entry name" value="ARID-like"/>
    <property type="match status" value="1"/>
</dbReference>
<keyword evidence="1" id="KW-0805">Transcription regulation</keyword>
<dbReference type="InterPro" id="IPR051232">
    <property type="entry name" value="ARID/SWI1_ChromRemod"/>
</dbReference>
<feature type="compositionally biased region" description="Basic and acidic residues" evidence="4">
    <location>
        <begin position="132"/>
        <end position="141"/>
    </location>
</feature>
<keyword evidence="7" id="KW-1185">Reference proteome</keyword>
<evidence type="ECO:0000259" key="5">
    <source>
        <dbReference type="PROSITE" id="PS51011"/>
    </source>
</evidence>
<keyword evidence="3" id="KW-0539">Nucleus</keyword>
<reference evidence="6" key="1">
    <citation type="submission" date="2025-08" db="UniProtKB">
        <authorList>
            <consortium name="Ensembl"/>
        </authorList>
    </citation>
    <scope>IDENTIFICATION</scope>
</reference>